<protein>
    <submittedName>
        <fullName evidence="1">Uncharacterized protein</fullName>
    </submittedName>
</protein>
<evidence type="ECO:0000313" key="2">
    <source>
        <dbReference type="Proteomes" id="UP000249661"/>
    </source>
</evidence>
<reference evidence="1" key="1">
    <citation type="submission" date="2018-02" db="EMBL/GenBank/DDBJ databases">
        <title>The genomes of Aspergillus section Nigri reveals drivers in fungal speciation.</title>
        <authorList>
            <consortium name="DOE Joint Genome Institute"/>
            <person name="Vesth T.C."/>
            <person name="Nybo J."/>
            <person name="Theobald S."/>
            <person name="Brandl J."/>
            <person name="Frisvad J.C."/>
            <person name="Nielsen K.F."/>
            <person name="Lyhne E.K."/>
            <person name="Kogle M.E."/>
            <person name="Kuo A."/>
            <person name="Riley R."/>
            <person name="Clum A."/>
            <person name="Nolan M."/>
            <person name="Lipzen A."/>
            <person name="Salamov A."/>
            <person name="Henrissat B."/>
            <person name="Wiebenga A."/>
            <person name="De vries R.P."/>
            <person name="Grigoriev I.V."/>
            <person name="Mortensen U.H."/>
            <person name="Andersen M.R."/>
            <person name="Baker S.E."/>
        </authorList>
    </citation>
    <scope>NUCLEOTIDE SEQUENCE</scope>
    <source>
        <strain evidence="1">CBS 121060</strain>
    </source>
</reference>
<dbReference type="Proteomes" id="UP000249661">
    <property type="component" value="Unassembled WGS sequence"/>
</dbReference>
<sequence length="137" mass="14894">MITTISAARDKHVILRPLGHMLSSAKQPGAHGFRTKSADSLLVSAEGWNSENHPNSLSVSGGFEVTVARQIAGDTRRLLSQAWQSHDYRMSGWVVNYFFRRLSGVPGRANGLPDLESLPVPSGTADIESLGHRSKTQ</sequence>
<keyword evidence="2" id="KW-1185">Reference proteome</keyword>
<name>A0ACD1GVZ2_9EURO</name>
<proteinExistence type="predicted"/>
<evidence type="ECO:0000313" key="1">
    <source>
        <dbReference type="EMBL" id="RAH65442.1"/>
    </source>
</evidence>
<accession>A0ACD1GVZ2</accession>
<gene>
    <name evidence="1" type="ORF">BO66DRAFT_209680</name>
</gene>
<dbReference type="EMBL" id="KZ824995">
    <property type="protein sequence ID" value="RAH65442.1"/>
    <property type="molecule type" value="Genomic_DNA"/>
</dbReference>
<organism evidence="1 2">
    <name type="scientific">Aspergillus aculeatinus CBS 121060</name>
    <dbReference type="NCBI Taxonomy" id="1448322"/>
    <lineage>
        <taxon>Eukaryota</taxon>
        <taxon>Fungi</taxon>
        <taxon>Dikarya</taxon>
        <taxon>Ascomycota</taxon>
        <taxon>Pezizomycotina</taxon>
        <taxon>Eurotiomycetes</taxon>
        <taxon>Eurotiomycetidae</taxon>
        <taxon>Eurotiales</taxon>
        <taxon>Aspergillaceae</taxon>
        <taxon>Aspergillus</taxon>
        <taxon>Aspergillus subgen. Circumdati</taxon>
    </lineage>
</organism>